<dbReference type="AlphaFoldDB" id="A0A8J2YK56"/>
<name>A0A8J2YK56_9BACL</name>
<dbReference type="EMBL" id="BMIR01000014">
    <property type="protein sequence ID" value="GGE47784.1"/>
    <property type="molecule type" value="Genomic_DNA"/>
</dbReference>
<sequence length="234" mass="27213">MKPLKITAELLDGRVNSADGLFNLDSLIAYAWMKENEPDRLYNGDIMRDGLIEPDLPLEWREDHWAASSGFYIQVSESIEYWHRHLNGDRAERYVDFNGKRGTINTKSGEYKAYRMPQTIRVIPSIEFYAMGDPIEIDRLLTKYITNIGKKSSQGYGHIKSWTIRPVEEDWTEKGPYGIMRPTPFNGELPNKEVYQVRSYGLKPPYWLKDNQSICLIPNVRRDYLVKSAITDQI</sequence>
<reference evidence="1" key="1">
    <citation type="journal article" date="2014" name="Int. J. Syst. Evol. Microbiol.">
        <title>Complete genome sequence of Corynebacterium casei LMG S-19264T (=DSM 44701T), isolated from a smear-ripened cheese.</title>
        <authorList>
            <consortium name="US DOE Joint Genome Institute (JGI-PGF)"/>
            <person name="Walter F."/>
            <person name="Albersmeier A."/>
            <person name="Kalinowski J."/>
            <person name="Ruckert C."/>
        </authorList>
    </citation>
    <scope>NUCLEOTIDE SEQUENCE</scope>
    <source>
        <strain evidence="1">CGMCC 1.15371</strain>
    </source>
</reference>
<gene>
    <name evidence="1" type="ORF">GCM10011391_28190</name>
</gene>
<reference evidence="1" key="2">
    <citation type="submission" date="2020-09" db="EMBL/GenBank/DDBJ databases">
        <authorList>
            <person name="Sun Q."/>
            <person name="Zhou Y."/>
        </authorList>
    </citation>
    <scope>NUCLEOTIDE SEQUENCE</scope>
    <source>
        <strain evidence="1">CGMCC 1.15371</strain>
    </source>
</reference>
<evidence type="ECO:0000313" key="2">
    <source>
        <dbReference type="Proteomes" id="UP000628775"/>
    </source>
</evidence>
<dbReference type="Proteomes" id="UP000628775">
    <property type="component" value="Unassembled WGS sequence"/>
</dbReference>
<accession>A0A8J2YK56</accession>
<evidence type="ECO:0000313" key="1">
    <source>
        <dbReference type="EMBL" id="GGE47784.1"/>
    </source>
</evidence>
<protein>
    <submittedName>
        <fullName evidence="1">Uncharacterized protein</fullName>
    </submittedName>
</protein>
<comment type="caution">
    <text evidence="1">The sequence shown here is derived from an EMBL/GenBank/DDBJ whole genome shotgun (WGS) entry which is preliminary data.</text>
</comment>
<organism evidence="1 2">
    <name type="scientific">Pullulanibacillus camelliae</name>
    <dbReference type="NCBI Taxonomy" id="1707096"/>
    <lineage>
        <taxon>Bacteria</taxon>
        <taxon>Bacillati</taxon>
        <taxon>Bacillota</taxon>
        <taxon>Bacilli</taxon>
        <taxon>Bacillales</taxon>
        <taxon>Sporolactobacillaceae</taxon>
        <taxon>Pullulanibacillus</taxon>
    </lineage>
</organism>
<dbReference type="RefSeq" id="WP_188695404.1">
    <property type="nucleotide sequence ID" value="NZ_BMIR01000014.1"/>
</dbReference>
<proteinExistence type="predicted"/>
<keyword evidence="2" id="KW-1185">Reference proteome</keyword>